<name>A0A2A9N7R1_9AGAR</name>
<keyword evidence="2" id="KW-1185">Reference proteome</keyword>
<evidence type="ECO:0000313" key="2">
    <source>
        <dbReference type="Proteomes" id="UP000242287"/>
    </source>
</evidence>
<sequence>MSLNYFYEDTSSKIQYNGNWVARRDATSNNTYHTAIPGAICVLGAYNLPVSVVGFIEGMPGDEWTFEFTVGSGLPDTRTLRSDGTRNHRLFYQTPRLGPPVGSLQMKMISSPNITGLDEARGANLVGFMVPPELGMDTNDFFIDQVRNNATRVTYSPGWGSYSGSDSLFGDLYIPPPQGVATLMFNGTAQWFSVLYIL</sequence>
<accession>A0A2A9N7R1</accession>
<organism evidence="1 2">
    <name type="scientific">Amanita thiersii Skay4041</name>
    <dbReference type="NCBI Taxonomy" id="703135"/>
    <lineage>
        <taxon>Eukaryota</taxon>
        <taxon>Fungi</taxon>
        <taxon>Dikarya</taxon>
        <taxon>Basidiomycota</taxon>
        <taxon>Agaricomycotina</taxon>
        <taxon>Agaricomycetes</taxon>
        <taxon>Agaricomycetidae</taxon>
        <taxon>Agaricales</taxon>
        <taxon>Pluteineae</taxon>
        <taxon>Amanitaceae</taxon>
        <taxon>Amanita</taxon>
    </lineage>
</organism>
<gene>
    <name evidence="1" type="ORF">AMATHDRAFT_7678</name>
</gene>
<dbReference type="Proteomes" id="UP000242287">
    <property type="component" value="Unassembled WGS sequence"/>
</dbReference>
<reference evidence="1 2" key="1">
    <citation type="submission" date="2014-02" db="EMBL/GenBank/DDBJ databases">
        <title>Transposable element dynamics among asymbiotic and ectomycorrhizal Amanita fungi.</title>
        <authorList>
            <consortium name="DOE Joint Genome Institute"/>
            <person name="Hess J."/>
            <person name="Skrede I."/>
            <person name="Wolfe B."/>
            <person name="LaButti K."/>
            <person name="Ohm R.A."/>
            <person name="Grigoriev I.V."/>
            <person name="Pringle A."/>
        </authorList>
    </citation>
    <scope>NUCLEOTIDE SEQUENCE [LARGE SCALE GENOMIC DNA]</scope>
    <source>
        <strain evidence="1 2">SKay4041</strain>
    </source>
</reference>
<evidence type="ECO:0000313" key="1">
    <source>
        <dbReference type="EMBL" id="PFH46555.1"/>
    </source>
</evidence>
<dbReference type="EMBL" id="KZ302180">
    <property type="protein sequence ID" value="PFH46555.1"/>
    <property type="molecule type" value="Genomic_DNA"/>
</dbReference>
<proteinExistence type="predicted"/>
<dbReference type="AlphaFoldDB" id="A0A2A9N7R1"/>
<protein>
    <submittedName>
        <fullName evidence="1">Uncharacterized protein</fullName>
    </submittedName>
</protein>